<dbReference type="Gene3D" id="2.20.70.30">
    <property type="entry name" value="Nascent polypeptide-associated complex domain"/>
    <property type="match status" value="1"/>
</dbReference>
<feature type="compositionally biased region" description="Acidic residues" evidence="2">
    <location>
        <begin position="22"/>
        <end position="47"/>
    </location>
</feature>
<sequence length="198" mass="22168">MATQSTAKLISELEQHKLNDDPVIEDHDDDDDDDDDEDDEDAPELETDDGKSKQSRSEKKSRKAMQKLDMKLITGVTRVTMKRSKNVLFVMSKPDVFKSPASDTYIIFGEMKIEDLSSQLQTKAAEKFKAAPHAHETPKGETSTVYDVDESEEIDETGIEPKDIELVMIQACVSRSMAVRALRNANNDLVSAIMDLTN</sequence>
<gene>
    <name evidence="4" type="ORF">KP509_21G044500</name>
</gene>
<dbReference type="AlphaFoldDB" id="A0A8T2S9V1"/>
<keyword evidence="5" id="KW-1185">Reference proteome</keyword>
<organism evidence="4 5">
    <name type="scientific">Ceratopteris richardii</name>
    <name type="common">Triangle waterfern</name>
    <dbReference type="NCBI Taxonomy" id="49495"/>
    <lineage>
        <taxon>Eukaryota</taxon>
        <taxon>Viridiplantae</taxon>
        <taxon>Streptophyta</taxon>
        <taxon>Embryophyta</taxon>
        <taxon>Tracheophyta</taxon>
        <taxon>Polypodiopsida</taxon>
        <taxon>Polypodiidae</taxon>
        <taxon>Polypodiales</taxon>
        <taxon>Pteridineae</taxon>
        <taxon>Pteridaceae</taxon>
        <taxon>Parkerioideae</taxon>
        <taxon>Ceratopteris</taxon>
    </lineage>
</organism>
<comment type="caution">
    <text evidence="4">The sequence shown here is derived from an EMBL/GenBank/DDBJ whole genome shotgun (WGS) entry which is preliminary data.</text>
</comment>
<proteinExistence type="predicted"/>
<evidence type="ECO:0000256" key="1">
    <source>
        <dbReference type="ARBA" id="ARBA00004000"/>
    </source>
</evidence>
<accession>A0A8T2S9V1</accession>
<evidence type="ECO:0000256" key="2">
    <source>
        <dbReference type="SAM" id="MobiDB-lite"/>
    </source>
</evidence>
<dbReference type="Gene3D" id="1.10.8.10">
    <property type="entry name" value="DNA helicase RuvA subunit, C-terminal domain"/>
    <property type="match status" value="1"/>
</dbReference>
<comment type="function">
    <text evidence="1">May promote appropriate targeting of ribosome-nascent polypeptide complexes.</text>
</comment>
<evidence type="ECO:0000313" key="4">
    <source>
        <dbReference type="EMBL" id="KAH7315328.1"/>
    </source>
</evidence>
<name>A0A8T2S9V1_CERRI</name>
<dbReference type="Pfam" id="PF19026">
    <property type="entry name" value="UBA_HYPK"/>
    <property type="match status" value="1"/>
</dbReference>
<dbReference type="Proteomes" id="UP000825935">
    <property type="component" value="Chromosome 21"/>
</dbReference>
<dbReference type="PIRSF" id="PIRSF015901">
    <property type="entry name" value="NAC_alpha"/>
    <property type="match status" value="1"/>
</dbReference>
<reference evidence="4" key="1">
    <citation type="submission" date="2021-08" db="EMBL/GenBank/DDBJ databases">
        <title>WGS assembly of Ceratopteris richardii.</title>
        <authorList>
            <person name="Marchant D.B."/>
            <person name="Chen G."/>
            <person name="Jenkins J."/>
            <person name="Shu S."/>
            <person name="Leebens-Mack J."/>
            <person name="Grimwood J."/>
            <person name="Schmutz J."/>
            <person name="Soltis P."/>
            <person name="Soltis D."/>
            <person name="Chen Z.-H."/>
        </authorList>
    </citation>
    <scope>NUCLEOTIDE SEQUENCE</scope>
    <source>
        <strain evidence="4">Whitten #5841</strain>
        <tissue evidence="4">Leaf</tissue>
    </source>
</reference>
<feature type="compositionally biased region" description="Basic and acidic residues" evidence="2">
    <location>
        <begin position="48"/>
        <end position="58"/>
    </location>
</feature>
<dbReference type="InterPro" id="IPR038187">
    <property type="entry name" value="NAC_A/B_dom_sf"/>
</dbReference>
<dbReference type="OrthoDB" id="3169036at2759"/>
<dbReference type="PROSITE" id="PS51151">
    <property type="entry name" value="NAC_AB"/>
    <property type="match status" value="1"/>
</dbReference>
<feature type="compositionally biased region" description="Basic and acidic residues" evidence="2">
    <location>
        <begin position="11"/>
        <end position="20"/>
    </location>
</feature>
<evidence type="ECO:0000313" key="5">
    <source>
        <dbReference type="Proteomes" id="UP000825935"/>
    </source>
</evidence>
<evidence type="ECO:0000259" key="3">
    <source>
        <dbReference type="PROSITE" id="PS51151"/>
    </source>
</evidence>
<dbReference type="InterPro" id="IPR044034">
    <property type="entry name" value="NAC-like_UBA"/>
</dbReference>
<dbReference type="EMBL" id="CM035426">
    <property type="protein sequence ID" value="KAH7315328.1"/>
    <property type="molecule type" value="Genomic_DNA"/>
</dbReference>
<dbReference type="CDD" id="cd22054">
    <property type="entry name" value="NAC_NACA"/>
    <property type="match status" value="1"/>
</dbReference>
<dbReference type="Pfam" id="PF01849">
    <property type="entry name" value="NAC"/>
    <property type="match status" value="1"/>
</dbReference>
<dbReference type="PANTHER" id="PTHR21713">
    <property type="entry name" value="NASCENT POLYPEPTIDE ASSOCIATED COMPLEX ALPHA SUBUNIT-RELATED"/>
    <property type="match status" value="1"/>
</dbReference>
<dbReference type="FunFam" id="2.20.70.30:FF:000002">
    <property type="entry name" value="Nascent polypeptide-associated complex (NAC), alpha subunit"/>
    <property type="match status" value="1"/>
</dbReference>
<dbReference type="SMART" id="SM01407">
    <property type="entry name" value="NAC"/>
    <property type="match status" value="1"/>
</dbReference>
<feature type="region of interest" description="Disordered" evidence="2">
    <location>
        <begin position="1"/>
        <end position="66"/>
    </location>
</feature>
<feature type="domain" description="NAC-A/B" evidence="3">
    <location>
        <begin position="55"/>
        <end position="120"/>
    </location>
</feature>
<dbReference type="GO" id="GO:0005854">
    <property type="term" value="C:nascent polypeptide-associated complex"/>
    <property type="evidence" value="ECO:0007669"/>
    <property type="project" value="InterPro"/>
</dbReference>
<protein>
    <recommendedName>
        <fullName evidence="3">NAC-A/B domain-containing protein</fullName>
    </recommendedName>
</protein>
<dbReference type="InterPro" id="IPR016641">
    <property type="entry name" value="EGD2/NACA0like"/>
</dbReference>
<dbReference type="CDD" id="cd14415">
    <property type="entry name" value="UBA_NACA_NACP1"/>
    <property type="match status" value="1"/>
</dbReference>
<dbReference type="InterPro" id="IPR002715">
    <property type="entry name" value="Nas_poly-pep-assoc_cplx_dom"/>
</dbReference>